<proteinExistence type="predicted"/>
<dbReference type="Proteomes" id="UP000663090">
    <property type="component" value="Chromosome"/>
</dbReference>
<name>A0ABX7NHI4_9BACT</name>
<evidence type="ECO:0000313" key="2">
    <source>
        <dbReference type="Proteomes" id="UP000663090"/>
    </source>
</evidence>
<accession>A0ABX7NHI4</accession>
<dbReference type="EMBL" id="CP071091">
    <property type="protein sequence ID" value="QSQ16969.1"/>
    <property type="molecule type" value="Genomic_DNA"/>
</dbReference>
<reference evidence="1 2" key="1">
    <citation type="submission" date="2021-02" db="EMBL/GenBank/DDBJ databases">
        <title>De Novo genome assembly of isolated myxobacteria.</title>
        <authorList>
            <person name="Stevens D.C."/>
        </authorList>
    </citation>
    <scope>NUCLEOTIDE SEQUENCE [LARGE SCALE GENOMIC DNA]</scope>
    <source>
        <strain evidence="1 2">SCHIC003</strain>
    </source>
</reference>
<protein>
    <submittedName>
        <fullName evidence="1">Uncharacterized protein</fullName>
    </submittedName>
</protein>
<dbReference type="RefSeq" id="WP_206718605.1">
    <property type="nucleotide sequence ID" value="NZ_CP071091.1"/>
</dbReference>
<organism evidence="1 2">
    <name type="scientific">Myxococcus landrumensis</name>
    <dbReference type="NCBI Taxonomy" id="2813577"/>
    <lineage>
        <taxon>Bacteria</taxon>
        <taxon>Pseudomonadati</taxon>
        <taxon>Myxococcota</taxon>
        <taxon>Myxococcia</taxon>
        <taxon>Myxococcales</taxon>
        <taxon>Cystobacterineae</taxon>
        <taxon>Myxococcaceae</taxon>
        <taxon>Myxococcus</taxon>
    </lineage>
</organism>
<keyword evidence="2" id="KW-1185">Reference proteome</keyword>
<sequence>MSILVHLYAWQAAIVGNARLGGQDLRALMLDDPTAGTFFPRREDFRGFQVGDGFEPSFYVWFERMRAQGLVALRALHAVDPGDWILTSPPPPLPRLPELVLVFPERNVWYRHVHSFPAPDGVGRMEGDGFVEASETRPVEVMTVDAAERELLAATRDYVGFVGGRARKDDTSDVFYAAMGRTALELLQDSEDSFRERLVALRDAEQRECRRRTKDWWPEKPYKKTMRPRILESADQSLRRDDFLRVMEEAGLPWRAVRLACAAQGVRPLSMFHERTSEETLPPFVQAPGYAAIGERWARAGVHGLNAALNAR</sequence>
<gene>
    <name evidence="1" type="ORF">JY572_13340</name>
</gene>
<evidence type="ECO:0000313" key="1">
    <source>
        <dbReference type="EMBL" id="QSQ16969.1"/>
    </source>
</evidence>